<sequence length="544" mass="61992">MISLLSCSSAVVAGVLTHQLYFKRGEHHLSGPKYVEVFFDIYLVFSIAFCWHFRTGFGSSLIVVGQLSILYLVGLYSSLVAYRGCFHPLNRFPGPITARLSNLWFSTKCLNADAHKQLYKLHRDHDTDFLRVGSSDLSITHPQGIAAIYGPNSRCIKSDWYDTDFPKKPMMAERDKTKHDKRRRFWSSAFSDKALRGYQQRIKRYEEELRNQLKAFQGMPVNIRDWFNFYAFDTMGDLAFGESFGNLTTGDYHPAAKLIKKGLDIFSLMLPTWSVRMMLLIPGSSSSYKTMNEYCWRKIESHYREKEHDIPDIASNLFIPFKSRGTEPSKKEWLQLHADSRTIIIAGSDTTAATLTFLFYFLTREPLHQARLREEILPFVDGNGDAKHTDLQDLPYLNGCINETFRLQPLLPATLRRITPPEGIQVGDTHIPGNMVVFCPQYVIGRKEEIYTHADAFIPERWFSKPELIRTKGAFAPFSMGTYGCIGKPLALMNIRSLAAKLLATFDVAFAPGEDGSDVLSKSKDHFTLEPGDLRLVLTLRNQS</sequence>
<feature type="transmembrane region" description="Helical" evidence="14">
    <location>
        <begin position="60"/>
        <end position="82"/>
    </location>
</feature>
<keyword evidence="8 14" id="KW-1133">Transmembrane helix</keyword>
<keyword evidence="10 13" id="KW-0408">Iron</keyword>
<dbReference type="OrthoDB" id="6692864at2759"/>
<dbReference type="InterPro" id="IPR050121">
    <property type="entry name" value="Cytochrome_P450_monoxygenase"/>
</dbReference>
<evidence type="ECO:0000256" key="9">
    <source>
        <dbReference type="ARBA" id="ARBA00023002"/>
    </source>
</evidence>
<protein>
    <submittedName>
        <fullName evidence="15">L-ornithine-N5-monooxygenase</fullName>
    </submittedName>
</protein>
<keyword evidence="9" id="KW-0560">Oxidoreductase</keyword>
<dbReference type="CDD" id="cd11061">
    <property type="entry name" value="CYP67-like"/>
    <property type="match status" value="1"/>
</dbReference>
<dbReference type="FunFam" id="1.10.630.10:FF:000063">
    <property type="entry name" value="Cytochrome P450 monooxygenase"/>
    <property type="match status" value="1"/>
</dbReference>
<feature type="binding site" description="axial binding residue" evidence="13">
    <location>
        <position position="485"/>
    </location>
    <ligand>
        <name>heme</name>
        <dbReference type="ChEBI" id="CHEBI:30413"/>
    </ligand>
    <ligandPart>
        <name>Fe</name>
        <dbReference type="ChEBI" id="CHEBI:18248"/>
    </ligandPart>
</feature>
<dbReference type="PANTHER" id="PTHR24305">
    <property type="entry name" value="CYTOCHROME P450"/>
    <property type="match status" value="1"/>
</dbReference>
<keyword evidence="5 13" id="KW-0349">Heme</keyword>
<proteinExistence type="inferred from homology"/>
<evidence type="ECO:0000256" key="2">
    <source>
        <dbReference type="ARBA" id="ARBA00004370"/>
    </source>
</evidence>
<dbReference type="Proteomes" id="UP000800092">
    <property type="component" value="Unassembled WGS sequence"/>
</dbReference>
<dbReference type="InterPro" id="IPR001128">
    <property type="entry name" value="Cyt_P450"/>
</dbReference>
<evidence type="ECO:0000313" key="15">
    <source>
        <dbReference type="EMBL" id="KAF2238783.1"/>
    </source>
</evidence>
<dbReference type="Gene3D" id="1.10.630.10">
    <property type="entry name" value="Cytochrome P450"/>
    <property type="match status" value="1"/>
</dbReference>
<dbReference type="GO" id="GO:0004497">
    <property type="term" value="F:monooxygenase activity"/>
    <property type="evidence" value="ECO:0007669"/>
    <property type="project" value="UniProtKB-KW"/>
</dbReference>
<dbReference type="EMBL" id="ML991774">
    <property type="protein sequence ID" value="KAF2238783.1"/>
    <property type="molecule type" value="Genomic_DNA"/>
</dbReference>
<dbReference type="PRINTS" id="PR00463">
    <property type="entry name" value="EP450I"/>
</dbReference>
<dbReference type="InterPro" id="IPR036396">
    <property type="entry name" value="Cyt_P450_sf"/>
</dbReference>
<reference evidence="15" key="1">
    <citation type="journal article" date="2020" name="Stud. Mycol.">
        <title>101 Dothideomycetes genomes: a test case for predicting lifestyles and emergence of pathogens.</title>
        <authorList>
            <person name="Haridas S."/>
            <person name="Albert R."/>
            <person name="Binder M."/>
            <person name="Bloem J."/>
            <person name="Labutti K."/>
            <person name="Salamov A."/>
            <person name="Andreopoulos B."/>
            <person name="Baker S."/>
            <person name="Barry K."/>
            <person name="Bills G."/>
            <person name="Bluhm B."/>
            <person name="Cannon C."/>
            <person name="Castanera R."/>
            <person name="Culley D."/>
            <person name="Daum C."/>
            <person name="Ezra D."/>
            <person name="Gonzalez J."/>
            <person name="Henrissat B."/>
            <person name="Kuo A."/>
            <person name="Liang C."/>
            <person name="Lipzen A."/>
            <person name="Lutzoni F."/>
            <person name="Magnuson J."/>
            <person name="Mondo S."/>
            <person name="Nolan M."/>
            <person name="Ohm R."/>
            <person name="Pangilinan J."/>
            <person name="Park H.-J."/>
            <person name="Ramirez L."/>
            <person name="Alfaro M."/>
            <person name="Sun H."/>
            <person name="Tritt A."/>
            <person name="Yoshinaga Y."/>
            <person name="Zwiers L.-H."/>
            <person name="Turgeon B."/>
            <person name="Goodwin S."/>
            <person name="Spatafora J."/>
            <person name="Crous P."/>
            <person name="Grigoriev I."/>
        </authorList>
    </citation>
    <scope>NUCLEOTIDE SEQUENCE</scope>
    <source>
        <strain evidence="15">Tuck. ex Michener</strain>
    </source>
</reference>
<dbReference type="Pfam" id="PF00067">
    <property type="entry name" value="p450"/>
    <property type="match status" value="1"/>
</dbReference>
<keyword evidence="16" id="KW-1185">Reference proteome</keyword>
<evidence type="ECO:0000256" key="1">
    <source>
        <dbReference type="ARBA" id="ARBA00001971"/>
    </source>
</evidence>
<dbReference type="AlphaFoldDB" id="A0A6A6HMM3"/>
<evidence type="ECO:0000256" key="7">
    <source>
        <dbReference type="ARBA" id="ARBA00022723"/>
    </source>
</evidence>
<evidence type="ECO:0000256" key="6">
    <source>
        <dbReference type="ARBA" id="ARBA00022692"/>
    </source>
</evidence>
<evidence type="ECO:0000256" key="5">
    <source>
        <dbReference type="ARBA" id="ARBA00022617"/>
    </source>
</evidence>
<evidence type="ECO:0000256" key="8">
    <source>
        <dbReference type="ARBA" id="ARBA00022989"/>
    </source>
</evidence>
<gene>
    <name evidence="15" type="ORF">EV356DRAFT_439914</name>
</gene>
<dbReference type="GO" id="GO:0016705">
    <property type="term" value="F:oxidoreductase activity, acting on paired donors, with incorporation or reduction of molecular oxygen"/>
    <property type="evidence" value="ECO:0007669"/>
    <property type="project" value="InterPro"/>
</dbReference>
<evidence type="ECO:0000256" key="14">
    <source>
        <dbReference type="SAM" id="Phobius"/>
    </source>
</evidence>
<feature type="transmembrane region" description="Helical" evidence="14">
    <location>
        <begin position="33"/>
        <end position="53"/>
    </location>
</feature>
<dbReference type="GO" id="GO:0020037">
    <property type="term" value="F:heme binding"/>
    <property type="evidence" value="ECO:0007669"/>
    <property type="project" value="InterPro"/>
</dbReference>
<dbReference type="GO" id="GO:0005506">
    <property type="term" value="F:iron ion binding"/>
    <property type="evidence" value="ECO:0007669"/>
    <property type="project" value="InterPro"/>
</dbReference>
<evidence type="ECO:0000256" key="13">
    <source>
        <dbReference type="PIRSR" id="PIRSR602401-1"/>
    </source>
</evidence>
<dbReference type="PRINTS" id="PR00385">
    <property type="entry name" value="P450"/>
</dbReference>
<dbReference type="GO" id="GO:0016020">
    <property type="term" value="C:membrane"/>
    <property type="evidence" value="ECO:0007669"/>
    <property type="project" value="UniProtKB-SubCell"/>
</dbReference>
<comment type="cofactor">
    <cofactor evidence="1 13">
        <name>heme</name>
        <dbReference type="ChEBI" id="CHEBI:30413"/>
    </cofactor>
</comment>
<evidence type="ECO:0000313" key="16">
    <source>
        <dbReference type="Proteomes" id="UP000800092"/>
    </source>
</evidence>
<organism evidence="15 16">
    <name type="scientific">Viridothelium virens</name>
    <name type="common">Speckled blister lichen</name>
    <name type="synonym">Trypethelium virens</name>
    <dbReference type="NCBI Taxonomy" id="1048519"/>
    <lineage>
        <taxon>Eukaryota</taxon>
        <taxon>Fungi</taxon>
        <taxon>Dikarya</taxon>
        <taxon>Ascomycota</taxon>
        <taxon>Pezizomycotina</taxon>
        <taxon>Dothideomycetes</taxon>
        <taxon>Dothideomycetes incertae sedis</taxon>
        <taxon>Trypetheliales</taxon>
        <taxon>Trypetheliaceae</taxon>
        <taxon>Viridothelium</taxon>
    </lineage>
</organism>
<name>A0A6A6HMM3_VIRVR</name>
<comment type="subcellular location">
    <subcellularLocation>
        <location evidence="2">Membrane</location>
    </subcellularLocation>
</comment>
<evidence type="ECO:0000256" key="12">
    <source>
        <dbReference type="ARBA" id="ARBA00023136"/>
    </source>
</evidence>
<dbReference type="PANTHER" id="PTHR24305:SF112">
    <property type="entry name" value="L-ORNITHINE-N5-MONOOXYGENASE (EUROFUNG)"/>
    <property type="match status" value="1"/>
</dbReference>
<comment type="pathway">
    <text evidence="3">Mycotoxin biosynthesis.</text>
</comment>
<evidence type="ECO:0000256" key="10">
    <source>
        <dbReference type="ARBA" id="ARBA00023004"/>
    </source>
</evidence>
<accession>A0A6A6HMM3</accession>
<keyword evidence="6 14" id="KW-0812">Transmembrane</keyword>
<dbReference type="SUPFAM" id="SSF48264">
    <property type="entry name" value="Cytochrome P450"/>
    <property type="match status" value="1"/>
</dbReference>
<evidence type="ECO:0000256" key="3">
    <source>
        <dbReference type="ARBA" id="ARBA00004685"/>
    </source>
</evidence>
<comment type="similarity">
    <text evidence="4">Belongs to the cytochrome P450 family.</text>
</comment>
<keyword evidence="7 13" id="KW-0479">Metal-binding</keyword>
<keyword evidence="12 14" id="KW-0472">Membrane</keyword>
<keyword evidence="11 15" id="KW-0503">Monooxygenase</keyword>
<evidence type="ECO:0000256" key="4">
    <source>
        <dbReference type="ARBA" id="ARBA00010617"/>
    </source>
</evidence>
<dbReference type="GO" id="GO:1902181">
    <property type="term" value="P:verruculogen biosynthetic process"/>
    <property type="evidence" value="ECO:0007669"/>
    <property type="project" value="UniProtKB-ARBA"/>
</dbReference>
<evidence type="ECO:0000256" key="11">
    <source>
        <dbReference type="ARBA" id="ARBA00023033"/>
    </source>
</evidence>
<dbReference type="InterPro" id="IPR002401">
    <property type="entry name" value="Cyt_P450_E_grp-I"/>
</dbReference>